<evidence type="ECO:0000256" key="5">
    <source>
        <dbReference type="ARBA" id="ARBA00023136"/>
    </source>
</evidence>
<keyword evidence="8" id="KW-1185">Reference proteome</keyword>
<dbReference type="InterPro" id="IPR051068">
    <property type="entry name" value="MFS_Domain-Containing_Protein"/>
</dbReference>
<feature type="transmembrane region" description="Helical" evidence="6">
    <location>
        <begin position="78"/>
        <end position="97"/>
    </location>
</feature>
<feature type="transmembrane region" description="Helical" evidence="6">
    <location>
        <begin position="141"/>
        <end position="163"/>
    </location>
</feature>
<protein>
    <recommendedName>
        <fullName evidence="9">MFS domain-containing protein</fullName>
    </recommendedName>
</protein>
<name>A0A811L6J2_9BILA</name>
<reference evidence="7" key="1">
    <citation type="submission" date="2020-09" db="EMBL/GenBank/DDBJ databases">
        <authorList>
            <person name="Kikuchi T."/>
        </authorList>
    </citation>
    <scope>NUCLEOTIDE SEQUENCE</scope>
    <source>
        <strain evidence="7">SH1</strain>
    </source>
</reference>
<feature type="transmembrane region" description="Helical" evidence="6">
    <location>
        <begin position="435"/>
        <end position="455"/>
    </location>
</feature>
<dbReference type="Pfam" id="PF07690">
    <property type="entry name" value="MFS_1"/>
    <property type="match status" value="1"/>
</dbReference>
<dbReference type="InterPro" id="IPR036259">
    <property type="entry name" value="MFS_trans_sf"/>
</dbReference>
<dbReference type="Proteomes" id="UP000783686">
    <property type="component" value="Unassembled WGS sequence"/>
</dbReference>
<organism evidence="7 8">
    <name type="scientific">Bursaphelenchus okinawaensis</name>
    <dbReference type="NCBI Taxonomy" id="465554"/>
    <lineage>
        <taxon>Eukaryota</taxon>
        <taxon>Metazoa</taxon>
        <taxon>Ecdysozoa</taxon>
        <taxon>Nematoda</taxon>
        <taxon>Chromadorea</taxon>
        <taxon>Rhabditida</taxon>
        <taxon>Tylenchina</taxon>
        <taxon>Tylenchomorpha</taxon>
        <taxon>Aphelenchoidea</taxon>
        <taxon>Aphelenchoididae</taxon>
        <taxon>Bursaphelenchus</taxon>
    </lineage>
</organism>
<gene>
    <name evidence="7" type="ORF">BOKJ2_LOCUS10073</name>
</gene>
<evidence type="ECO:0000256" key="4">
    <source>
        <dbReference type="ARBA" id="ARBA00022989"/>
    </source>
</evidence>
<sequence>MNTDWRSIYILTIVSFLGSFKMAAMSSGLWAYMKLMDPDVTESFFGAMHSTANFSNLFMSLIAGVVCNKLADTKICIVVGKSLWIFAVLSYLMVELMRGHAKFWFLSMEVCFGLSMGLMSVSRTHVAMTSTEKDRPKAVSIMTLSITIGMAVGPAIMVFVSLMSYPGILMPFGVHLNLYTAPMYLVLLTTIISVILLICCFDGTMRVPIRNKDSIIVPKTKGKGFLGLKTKTSYDKFAVFICCLTRIAQSTSMLFLINVGGPYMMTAFGWSSKELLRYNSVMHTGMGVIGILICTSYITKITQRYLSDRRAIVIGIALKLLFYIITYPYPFLNSTIPYEVRDLNGTITTHGCSERFDWCATTPLINEWVYCIGKVLLLGTGFPLTMLNLDVLYSKVLGNIKQGTMQGIFLCSGEVLTIIGPVILTSIYEVTGPKYIWQMNIITLASILILWIVYYNRMISATRRKEERNKNLPVEIPMDITIQDDAKPVESSPRTF</sequence>
<feature type="transmembrane region" description="Helical" evidence="6">
    <location>
        <begin position="103"/>
        <end position="121"/>
    </location>
</feature>
<keyword evidence="5 6" id="KW-0472">Membrane</keyword>
<evidence type="ECO:0000256" key="2">
    <source>
        <dbReference type="ARBA" id="ARBA00022448"/>
    </source>
</evidence>
<accession>A0A811L6J2</accession>
<proteinExistence type="predicted"/>
<dbReference type="GO" id="GO:0022857">
    <property type="term" value="F:transmembrane transporter activity"/>
    <property type="evidence" value="ECO:0007669"/>
    <property type="project" value="InterPro"/>
</dbReference>
<comment type="caution">
    <text evidence="7">The sequence shown here is derived from an EMBL/GenBank/DDBJ whole genome shotgun (WGS) entry which is preliminary data.</text>
</comment>
<dbReference type="Gene3D" id="1.20.1250.20">
    <property type="entry name" value="MFS general substrate transporter like domains"/>
    <property type="match status" value="1"/>
</dbReference>
<feature type="transmembrane region" description="Helical" evidence="6">
    <location>
        <begin position="237"/>
        <end position="260"/>
    </location>
</feature>
<comment type="subcellular location">
    <subcellularLocation>
        <location evidence="1">Endomembrane system</location>
        <topology evidence="1">Multi-pass membrane protein</topology>
    </subcellularLocation>
</comment>
<keyword evidence="3 6" id="KW-0812">Transmembrane</keyword>
<feature type="transmembrane region" description="Helical" evidence="6">
    <location>
        <begin position="408"/>
        <end position="429"/>
    </location>
</feature>
<evidence type="ECO:0000256" key="1">
    <source>
        <dbReference type="ARBA" id="ARBA00004127"/>
    </source>
</evidence>
<dbReference type="SUPFAM" id="SSF103473">
    <property type="entry name" value="MFS general substrate transporter"/>
    <property type="match status" value="1"/>
</dbReference>
<evidence type="ECO:0000256" key="3">
    <source>
        <dbReference type="ARBA" id="ARBA00022692"/>
    </source>
</evidence>
<feature type="transmembrane region" description="Helical" evidence="6">
    <location>
        <begin position="311"/>
        <end position="329"/>
    </location>
</feature>
<feature type="transmembrane region" description="Helical" evidence="6">
    <location>
        <begin position="183"/>
        <end position="201"/>
    </location>
</feature>
<keyword evidence="2" id="KW-0813">Transport</keyword>
<feature type="transmembrane region" description="Helical" evidence="6">
    <location>
        <begin position="7"/>
        <end position="32"/>
    </location>
</feature>
<dbReference type="GO" id="GO:0012505">
    <property type="term" value="C:endomembrane system"/>
    <property type="evidence" value="ECO:0007669"/>
    <property type="project" value="UniProtKB-SubCell"/>
</dbReference>
<evidence type="ECO:0000313" key="7">
    <source>
        <dbReference type="EMBL" id="CAD5223297.1"/>
    </source>
</evidence>
<dbReference type="EMBL" id="CAJFCW020000005">
    <property type="protein sequence ID" value="CAG9117462.1"/>
    <property type="molecule type" value="Genomic_DNA"/>
</dbReference>
<evidence type="ECO:0000256" key="6">
    <source>
        <dbReference type="SAM" id="Phobius"/>
    </source>
</evidence>
<dbReference type="AlphaFoldDB" id="A0A811L6J2"/>
<keyword evidence="4 6" id="KW-1133">Transmembrane helix</keyword>
<evidence type="ECO:0000313" key="8">
    <source>
        <dbReference type="Proteomes" id="UP000614601"/>
    </source>
</evidence>
<dbReference type="GO" id="GO:0005765">
    <property type="term" value="C:lysosomal membrane"/>
    <property type="evidence" value="ECO:0007669"/>
    <property type="project" value="TreeGrafter"/>
</dbReference>
<dbReference type="OrthoDB" id="370281at2759"/>
<dbReference type="PANTHER" id="PTHR23510">
    <property type="entry name" value="INNER MEMBRANE TRANSPORT PROTEIN YAJR"/>
    <property type="match status" value="1"/>
</dbReference>
<dbReference type="EMBL" id="CAJFDH010000005">
    <property type="protein sequence ID" value="CAD5223297.1"/>
    <property type="molecule type" value="Genomic_DNA"/>
</dbReference>
<feature type="transmembrane region" description="Helical" evidence="6">
    <location>
        <begin position="367"/>
        <end position="387"/>
    </location>
</feature>
<dbReference type="PANTHER" id="PTHR23510:SF3">
    <property type="entry name" value="MAJOR FACILITATOR SUPERFAMILY DOMAIN-CONTAINING PROTEIN 8"/>
    <property type="match status" value="1"/>
</dbReference>
<dbReference type="Proteomes" id="UP000614601">
    <property type="component" value="Unassembled WGS sequence"/>
</dbReference>
<feature type="transmembrane region" description="Helical" evidence="6">
    <location>
        <begin position="280"/>
        <end position="299"/>
    </location>
</feature>
<evidence type="ECO:0008006" key="9">
    <source>
        <dbReference type="Google" id="ProtNLM"/>
    </source>
</evidence>
<feature type="transmembrane region" description="Helical" evidence="6">
    <location>
        <begin position="44"/>
        <end position="66"/>
    </location>
</feature>
<dbReference type="InterPro" id="IPR011701">
    <property type="entry name" value="MFS"/>
</dbReference>